<proteinExistence type="inferred from homology"/>
<dbReference type="GO" id="GO:0008017">
    <property type="term" value="F:microtubule binding"/>
    <property type="evidence" value="ECO:0007669"/>
    <property type="project" value="InterPro"/>
</dbReference>
<dbReference type="InterPro" id="IPR025593">
    <property type="entry name" value="GAS8_dom"/>
</dbReference>
<organism evidence="14 15">
    <name type="scientific">Toxoplasma gondii p89</name>
    <dbReference type="NCBI Taxonomy" id="943119"/>
    <lineage>
        <taxon>Eukaryota</taxon>
        <taxon>Sar</taxon>
        <taxon>Alveolata</taxon>
        <taxon>Apicomplexa</taxon>
        <taxon>Conoidasida</taxon>
        <taxon>Coccidia</taxon>
        <taxon>Eucoccidiorida</taxon>
        <taxon>Eimeriorina</taxon>
        <taxon>Sarcocystidae</taxon>
        <taxon>Toxoplasma</taxon>
    </lineage>
</organism>
<keyword evidence="7 11" id="KW-0175">Coiled coil</keyword>
<feature type="coiled-coil region" evidence="11">
    <location>
        <begin position="27"/>
        <end position="54"/>
    </location>
</feature>
<keyword evidence="6" id="KW-0282">Flagellum</keyword>
<evidence type="ECO:0000256" key="5">
    <source>
        <dbReference type="ARBA" id="ARBA00022701"/>
    </source>
</evidence>
<dbReference type="Pfam" id="PF13851">
    <property type="entry name" value="GAS"/>
    <property type="match status" value="1"/>
</dbReference>
<sequence>MSTRKPPPIKASVGKKQDLEKAGETKEDLSRISLESLQKEVEQARERLAKCKSDRLYVQLEKDMICRFRDACHHKSSDLDRKLLLHDARVENLVRQHRAEILAYEQKIDSLEHAHKLVKKDIQTKGEEAVMEEDLMDETVLSQHHKTTWELEAAAAKQRKNQEQEVANLQNAFEQHLTKLGERFMRSFEELKNKYKQQFEEARQTLELREKVEVHEVEERKNLHINELMAGHRSAFEQIKAYYNDITHDNLQLIKELRKDIAEMKARAKITRKQMQDTQQENLQLREPLRQQQQLKEKLEQQLRFYVKDKMALQNIRARDTQLEEKVKAAKKHNHQMEQQKHKLERDIGEYTRRLRNLQSDTSLRTQAKIMLYEQKVRQMLKSLEHKFREREQLVASLKLSPEASMHIVELLRRSFCEKNDEIETLRAELQRVAKSYNDTVLAMQSRLKQLGINSDAFDFELVQDTDFISNVPAPYLTTTAPVARGNPTVKI</sequence>
<evidence type="ECO:0000256" key="8">
    <source>
        <dbReference type="ARBA" id="ARBA00023069"/>
    </source>
</evidence>
<evidence type="ECO:0000256" key="12">
    <source>
        <dbReference type="SAM" id="MobiDB-lite"/>
    </source>
</evidence>
<evidence type="ECO:0000256" key="6">
    <source>
        <dbReference type="ARBA" id="ARBA00022846"/>
    </source>
</evidence>
<evidence type="ECO:0000256" key="9">
    <source>
        <dbReference type="ARBA" id="ARBA00023212"/>
    </source>
</evidence>
<feature type="domain" description="Growth arrest-specific protein 8" evidence="13">
    <location>
        <begin position="227"/>
        <end position="426"/>
    </location>
</feature>
<protein>
    <submittedName>
        <fullName evidence="14">Growth arrest-specific protein 8</fullName>
    </submittedName>
</protein>
<dbReference type="Proteomes" id="UP000028828">
    <property type="component" value="Unassembled WGS sequence"/>
</dbReference>
<name>A0A086K094_TOXGO</name>
<dbReference type="PANTHER" id="PTHR31543">
    <property type="entry name" value="DYNEIN REGULATORY COMPLEX SUBUNIT 4"/>
    <property type="match status" value="1"/>
</dbReference>
<dbReference type="GO" id="GO:0005794">
    <property type="term" value="C:Golgi apparatus"/>
    <property type="evidence" value="ECO:0007669"/>
    <property type="project" value="TreeGrafter"/>
</dbReference>
<dbReference type="GO" id="GO:0031267">
    <property type="term" value="F:small GTPase binding"/>
    <property type="evidence" value="ECO:0007669"/>
    <property type="project" value="InterPro"/>
</dbReference>
<evidence type="ECO:0000313" key="14">
    <source>
        <dbReference type="EMBL" id="KFG37812.1"/>
    </source>
</evidence>
<keyword evidence="8" id="KW-0969">Cilium</keyword>
<keyword evidence="9" id="KW-0206">Cytoskeleton</keyword>
<dbReference type="PANTHER" id="PTHR31543:SF0">
    <property type="entry name" value="DYNEIN REGULATORY COMPLEX SUBUNIT 4"/>
    <property type="match status" value="1"/>
</dbReference>
<dbReference type="InterPro" id="IPR039308">
    <property type="entry name" value="GAS8"/>
</dbReference>
<dbReference type="GO" id="GO:0031514">
    <property type="term" value="C:motile cilium"/>
    <property type="evidence" value="ECO:0007669"/>
    <property type="project" value="UniProtKB-SubCell"/>
</dbReference>
<comment type="caution">
    <text evidence="14">The sequence shown here is derived from an EMBL/GenBank/DDBJ whole genome shotgun (WGS) entry which is preliminary data.</text>
</comment>
<keyword evidence="4" id="KW-0963">Cytoplasm</keyword>
<gene>
    <name evidence="14" type="ORF">TGP89_217650</name>
</gene>
<feature type="coiled-coil region" evidence="11">
    <location>
        <begin position="254"/>
        <end position="361"/>
    </location>
</feature>
<dbReference type="AlphaFoldDB" id="A0A086K094"/>
<evidence type="ECO:0000256" key="2">
    <source>
        <dbReference type="ARBA" id="ARBA00004245"/>
    </source>
</evidence>
<feature type="coiled-coil region" evidence="11">
    <location>
        <begin position="152"/>
        <end position="208"/>
    </location>
</feature>
<dbReference type="EMBL" id="AEYI02001408">
    <property type="protein sequence ID" value="KFG37812.1"/>
    <property type="molecule type" value="Genomic_DNA"/>
</dbReference>
<evidence type="ECO:0000256" key="1">
    <source>
        <dbReference type="ARBA" id="ARBA00004230"/>
    </source>
</evidence>
<evidence type="ECO:0000256" key="7">
    <source>
        <dbReference type="ARBA" id="ARBA00023054"/>
    </source>
</evidence>
<evidence type="ECO:0000256" key="4">
    <source>
        <dbReference type="ARBA" id="ARBA00022490"/>
    </source>
</evidence>
<accession>A0A086K094</accession>
<keyword evidence="10" id="KW-0966">Cell projection</keyword>
<evidence type="ECO:0000256" key="3">
    <source>
        <dbReference type="ARBA" id="ARBA00009859"/>
    </source>
</evidence>
<comment type="subcellular location">
    <subcellularLocation>
        <location evidence="1">Cell projection</location>
        <location evidence="1">Cilium</location>
        <location evidence="1">Flagellum</location>
    </subcellularLocation>
    <subcellularLocation>
        <location evidence="2">Cytoplasm</location>
        <location evidence="2">Cytoskeleton</location>
    </subcellularLocation>
</comment>
<feature type="compositionally biased region" description="Basic and acidic residues" evidence="12">
    <location>
        <begin position="15"/>
        <end position="27"/>
    </location>
</feature>
<reference evidence="14 15" key="1">
    <citation type="submission" date="2014-03" db="EMBL/GenBank/DDBJ databases">
        <authorList>
            <person name="Sibley D."/>
            <person name="Venepally P."/>
            <person name="Karamycheva S."/>
            <person name="Hadjithomas M."/>
            <person name="Khan A."/>
            <person name="Brunk B."/>
            <person name="Roos D."/>
            <person name="Caler E."/>
            <person name="Lorenzi H."/>
        </authorList>
    </citation>
    <scope>NUCLEOTIDE SEQUENCE [LARGE SCALE GENOMIC DNA]</scope>
    <source>
        <strain evidence="15">p89</strain>
    </source>
</reference>
<dbReference type="OrthoDB" id="767661at2759"/>
<evidence type="ECO:0000259" key="13">
    <source>
        <dbReference type="Pfam" id="PF13851"/>
    </source>
</evidence>
<evidence type="ECO:0000313" key="15">
    <source>
        <dbReference type="Proteomes" id="UP000028828"/>
    </source>
</evidence>
<evidence type="ECO:0000256" key="11">
    <source>
        <dbReference type="SAM" id="Coils"/>
    </source>
</evidence>
<feature type="region of interest" description="Disordered" evidence="12">
    <location>
        <begin position="1"/>
        <end position="27"/>
    </location>
</feature>
<comment type="similarity">
    <text evidence="3">Belongs to the DRC4 family.</text>
</comment>
<dbReference type="VEuPathDB" id="ToxoDB:TGP89_217650"/>
<dbReference type="GO" id="GO:0048870">
    <property type="term" value="P:cell motility"/>
    <property type="evidence" value="ECO:0007669"/>
    <property type="project" value="InterPro"/>
</dbReference>
<keyword evidence="5" id="KW-0493">Microtubule</keyword>
<dbReference type="GO" id="GO:0005874">
    <property type="term" value="C:microtubule"/>
    <property type="evidence" value="ECO:0007669"/>
    <property type="project" value="UniProtKB-KW"/>
</dbReference>
<evidence type="ECO:0000256" key="10">
    <source>
        <dbReference type="ARBA" id="ARBA00023273"/>
    </source>
</evidence>